<evidence type="ECO:0000256" key="1">
    <source>
        <dbReference type="ARBA" id="ARBA00004419"/>
    </source>
</evidence>
<dbReference type="GO" id="GO:0006623">
    <property type="term" value="P:protein targeting to vacuole"/>
    <property type="evidence" value="ECO:0007669"/>
    <property type="project" value="TreeGrafter"/>
</dbReference>
<feature type="compositionally biased region" description="Basic and acidic residues" evidence="11">
    <location>
        <begin position="823"/>
        <end position="835"/>
    </location>
</feature>
<dbReference type="InterPro" id="IPR055231">
    <property type="entry name" value="2AA_helical"/>
</dbReference>
<dbReference type="Pfam" id="PF00400">
    <property type="entry name" value="WD40"/>
    <property type="match status" value="2"/>
</dbReference>
<feature type="compositionally biased region" description="Low complexity" evidence="11">
    <location>
        <begin position="870"/>
        <end position="885"/>
    </location>
</feature>
<proteinExistence type="predicted"/>
<organism evidence="13 14">
    <name type="scientific">Mizuhopecten yessoensis</name>
    <name type="common">Japanese scallop</name>
    <name type="synonym">Patinopecten yessoensis</name>
    <dbReference type="NCBI Taxonomy" id="6573"/>
    <lineage>
        <taxon>Eukaryota</taxon>
        <taxon>Metazoa</taxon>
        <taxon>Spiralia</taxon>
        <taxon>Lophotrochozoa</taxon>
        <taxon>Mollusca</taxon>
        <taxon>Bivalvia</taxon>
        <taxon>Autobranchia</taxon>
        <taxon>Pteriomorphia</taxon>
        <taxon>Pectinida</taxon>
        <taxon>Pectinoidea</taxon>
        <taxon>Pectinidae</taxon>
        <taxon>Mizuhopecten</taxon>
    </lineage>
</organism>
<keyword evidence="7" id="KW-0547">Nucleotide-binding</keyword>
<keyword evidence="5" id="KW-0808">Transferase</keyword>
<feature type="repeat" description="WD" evidence="10">
    <location>
        <begin position="1325"/>
        <end position="1358"/>
    </location>
</feature>
<keyword evidence="3" id="KW-0723">Serine/threonine-protein kinase</keyword>
<dbReference type="InterPro" id="IPR000719">
    <property type="entry name" value="Prot_kinase_dom"/>
</dbReference>
<dbReference type="SMART" id="SM00220">
    <property type="entry name" value="S_TKc"/>
    <property type="match status" value="1"/>
</dbReference>
<feature type="region of interest" description="Disordered" evidence="11">
    <location>
        <begin position="789"/>
        <end position="808"/>
    </location>
</feature>
<accession>A0A210Q7Y4</accession>
<dbReference type="FunFam" id="1.25.10.10:FF:000342">
    <property type="entry name" value="Serine/threonine-protein kinase VPS15"/>
    <property type="match status" value="1"/>
</dbReference>
<feature type="compositionally biased region" description="Low complexity" evidence="11">
    <location>
        <begin position="898"/>
        <end position="910"/>
    </location>
</feature>
<dbReference type="CDD" id="cd13980">
    <property type="entry name" value="STKc_Vps15"/>
    <property type="match status" value="1"/>
</dbReference>
<dbReference type="GO" id="GO:0004674">
    <property type="term" value="F:protein serine/threonine kinase activity"/>
    <property type="evidence" value="ECO:0007669"/>
    <property type="project" value="UniProtKB-KW"/>
</dbReference>
<gene>
    <name evidence="13" type="ORF">KP79_PYT21476</name>
</gene>
<dbReference type="GO" id="GO:0034272">
    <property type="term" value="C:phosphatidylinositol 3-kinase complex, class III, type II"/>
    <property type="evidence" value="ECO:0007669"/>
    <property type="project" value="TreeGrafter"/>
</dbReference>
<keyword evidence="4 10" id="KW-0853">WD repeat</keyword>
<dbReference type="Pfam" id="PF00069">
    <property type="entry name" value="Pkinase"/>
    <property type="match status" value="1"/>
</dbReference>
<evidence type="ECO:0000256" key="9">
    <source>
        <dbReference type="ARBA" id="ARBA00022840"/>
    </source>
</evidence>
<dbReference type="PROSITE" id="PS00678">
    <property type="entry name" value="WD_REPEATS_1"/>
    <property type="match status" value="1"/>
</dbReference>
<dbReference type="Gene3D" id="1.10.510.10">
    <property type="entry name" value="Transferase(Phosphotransferase) domain 1"/>
    <property type="match status" value="1"/>
</dbReference>
<evidence type="ECO:0000256" key="11">
    <source>
        <dbReference type="SAM" id="MobiDB-lite"/>
    </source>
</evidence>
<evidence type="ECO:0000313" key="14">
    <source>
        <dbReference type="Proteomes" id="UP000242188"/>
    </source>
</evidence>
<dbReference type="GO" id="GO:0045324">
    <property type="term" value="P:late endosome to vacuole transport"/>
    <property type="evidence" value="ECO:0007669"/>
    <property type="project" value="InterPro"/>
</dbReference>
<dbReference type="GO" id="GO:0071561">
    <property type="term" value="C:nucleus-vacuole junction"/>
    <property type="evidence" value="ECO:0007669"/>
    <property type="project" value="TreeGrafter"/>
</dbReference>
<reference evidence="13 14" key="1">
    <citation type="journal article" date="2017" name="Nat. Ecol. Evol.">
        <title>Scallop genome provides insights into evolution of bilaterian karyotype and development.</title>
        <authorList>
            <person name="Wang S."/>
            <person name="Zhang J."/>
            <person name="Jiao W."/>
            <person name="Li J."/>
            <person name="Xun X."/>
            <person name="Sun Y."/>
            <person name="Guo X."/>
            <person name="Huan P."/>
            <person name="Dong B."/>
            <person name="Zhang L."/>
            <person name="Hu X."/>
            <person name="Sun X."/>
            <person name="Wang J."/>
            <person name="Zhao C."/>
            <person name="Wang Y."/>
            <person name="Wang D."/>
            <person name="Huang X."/>
            <person name="Wang R."/>
            <person name="Lv J."/>
            <person name="Li Y."/>
            <person name="Zhang Z."/>
            <person name="Liu B."/>
            <person name="Lu W."/>
            <person name="Hui Y."/>
            <person name="Liang J."/>
            <person name="Zhou Z."/>
            <person name="Hou R."/>
            <person name="Li X."/>
            <person name="Liu Y."/>
            <person name="Li H."/>
            <person name="Ning X."/>
            <person name="Lin Y."/>
            <person name="Zhao L."/>
            <person name="Xing Q."/>
            <person name="Dou J."/>
            <person name="Li Y."/>
            <person name="Mao J."/>
            <person name="Guo H."/>
            <person name="Dou H."/>
            <person name="Li T."/>
            <person name="Mu C."/>
            <person name="Jiang W."/>
            <person name="Fu Q."/>
            <person name="Fu X."/>
            <person name="Miao Y."/>
            <person name="Liu J."/>
            <person name="Yu Q."/>
            <person name="Li R."/>
            <person name="Liao H."/>
            <person name="Li X."/>
            <person name="Kong Y."/>
            <person name="Jiang Z."/>
            <person name="Chourrout D."/>
            <person name="Li R."/>
            <person name="Bao Z."/>
        </authorList>
    </citation>
    <scope>NUCLEOTIDE SEQUENCE [LARGE SCALE GENOMIC DNA]</scope>
    <source>
        <strain evidence="13 14">PY_sf001</strain>
    </source>
</reference>
<dbReference type="PROSITE" id="PS50011">
    <property type="entry name" value="PROTEIN_KINASE_DOM"/>
    <property type="match status" value="1"/>
</dbReference>
<dbReference type="EMBL" id="NEDP02004657">
    <property type="protein sequence ID" value="OWF44841.1"/>
    <property type="molecule type" value="Genomic_DNA"/>
</dbReference>
<dbReference type="SUPFAM" id="SSF50978">
    <property type="entry name" value="WD40 repeat-like"/>
    <property type="match status" value="1"/>
</dbReference>
<dbReference type="SUPFAM" id="SSF56112">
    <property type="entry name" value="Protein kinase-like (PK-like)"/>
    <property type="match status" value="1"/>
</dbReference>
<protein>
    <recommendedName>
        <fullName evidence="2">non-specific serine/threonine protein kinase</fullName>
        <ecNumber evidence="2">2.7.11.1</ecNumber>
    </recommendedName>
</protein>
<dbReference type="InterPro" id="IPR008271">
    <property type="entry name" value="Ser/Thr_kinase_AS"/>
</dbReference>
<dbReference type="GO" id="GO:0005770">
    <property type="term" value="C:late endosome"/>
    <property type="evidence" value="ECO:0007669"/>
    <property type="project" value="TreeGrafter"/>
</dbReference>
<dbReference type="Gene3D" id="1.25.10.10">
    <property type="entry name" value="Leucine-rich Repeat Variant"/>
    <property type="match status" value="1"/>
</dbReference>
<name>A0A210Q7Y4_MIZYE</name>
<dbReference type="PROSITE" id="PS50294">
    <property type="entry name" value="WD_REPEATS_REGION"/>
    <property type="match status" value="2"/>
</dbReference>
<dbReference type="STRING" id="6573.A0A210Q7Y4"/>
<dbReference type="Proteomes" id="UP000242188">
    <property type="component" value="Unassembled WGS sequence"/>
</dbReference>
<dbReference type="GO" id="GO:0034271">
    <property type="term" value="C:phosphatidylinositol 3-kinase complex, class III, type I"/>
    <property type="evidence" value="ECO:0007669"/>
    <property type="project" value="TreeGrafter"/>
</dbReference>
<dbReference type="InterPro" id="IPR011009">
    <property type="entry name" value="Kinase-like_dom_sf"/>
</dbReference>
<dbReference type="InterPro" id="IPR016024">
    <property type="entry name" value="ARM-type_fold"/>
</dbReference>
<feature type="region of interest" description="Disordered" evidence="11">
    <location>
        <begin position="823"/>
        <end position="853"/>
    </location>
</feature>
<dbReference type="OrthoDB" id="242910at2759"/>
<dbReference type="Gene3D" id="2.130.10.10">
    <property type="entry name" value="YVTN repeat-like/Quinoprotein amine dehydrogenase"/>
    <property type="match status" value="2"/>
</dbReference>
<dbReference type="EC" id="2.7.11.1" evidence="2"/>
<dbReference type="SMART" id="SM00320">
    <property type="entry name" value="WD40"/>
    <property type="match status" value="6"/>
</dbReference>
<dbReference type="InterPro" id="IPR015943">
    <property type="entry name" value="WD40/YVTN_repeat-like_dom_sf"/>
</dbReference>
<evidence type="ECO:0000313" key="13">
    <source>
        <dbReference type="EMBL" id="OWF44841.1"/>
    </source>
</evidence>
<evidence type="ECO:0000256" key="4">
    <source>
        <dbReference type="ARBA" id="ARBA00022574"/>
    </source>
</evidence>
<comment type="subcellular location">
    <subcellularLocation>
        <location evidence="1">Cytoplasmic vesicle</location>
        <location evidence="1">Autophagosome</location>
    </subcellularLocation>
</comment>
<evidence type="ECO:0000256" key="8">
    <source>
        <dbReference type="ARBA" id="ARBA00022777"/>
    </source>
</evidence>
<feature type="domain" description="Protein kinase" evidence="12">
    <location>
        <begin position="26"/>
        <end position="319"/>
    </location>
</feature>
<evidence type="ECO:0000259" key="12">
    <source>
        <dbReference type="PROSITE" id="PS50011"/>
    </source>
</evidence>
<keyword evidence="8 13" id="KW-0418">Kinase</keyword>
<dbReference type="FunFam" id="1.10.510.10:FF:000497">
    <property type="entry name" value="Phosphoinositide 3-kinase regulatory subunit"/>
    <property type="match status" value="1"/>
</dbReference>
<evidence type="ECO:0000256" key="6">
    <source>
        <dbReference type="ARBA" id="ARBA00022737"/>
    </source>
</evidence>
<evidence type="ECO:0000256" key="7">
    <source>
        <dbReference type="ARBA" id="ARBA00022741"/>
    </source>
</evidence>
<feature type="region of interest" description="Disordered" evidence="11">
    <location>
        <begin position="866"/>
        <end position="938"/>
    </location>
</feature>
<evidence type="ECO:0000256" key="5">
    <source>
        <dbReference type="ARBA" id="ARBA00022679"/>
    </source>
</evidence>
<dbReference type="Pfam" id="PF22956">
    <property type="entry name" value="VPS15-like_hel"/>
    <property type="match status" value="1"/>
</dbReference>
<keyword evidence="14" id="KW-1185">Reference proteome</keyword>
<dbReference type="InterPro" id="IPR045162">
    <property type="entry name" value="Vps15-like"/>
</dbReference>
<dbReference type="GO" id="GO:0005776">
    <property type="term" value="C:autophagosome"/>
    <property type="evidence" value="ECO:0007669"/>
    <property type="project" value="UniProtKB-SubCell"/>
</dbReference>
<dbReference type="SUPFAM" id="SSF48371">
    <property type="entry name" value="ARM repeat"/>
    <property type="match status" value="1"/>
</dbReference>
<feature type="compositionally biased region" description="Polar residues" evidence="11">
    <location>
        <begin position="911"/>
        <end position="934"/>
    </location>
</feature>
<keyword evidence="6" id="KW-0677">Repeat</keyword>
<comment type="caution">
    <text evidence="13">The sequence shown here is derived from an EMBL/GenBank/DDBJ whole genome shotgun (WGS) entry which is preliminary data.</text>
</comment>
<dbReference type="PANTHER" id="PTHR17583">
    <property type="entry name" value="PHOSPHOINOSITIDE 3-KINASE REGULATORY SUBUNIT 4"/>
    <property type="match status" value="1"/>
</dbReference>
<evidence type="ECO:0000256" key="10">
    <source>
        <dbReference type="PROSITE-ProRule" id="PRU00221"/>
    </source>
</evidence>
<dbReference type="InterPro" id="IPR019775">
    <property type="entry name" value="WD40_repeat_CS"/>
</dbReference>
<dbReference type="PROSITE" id="PS50082">
    <property type="entry name" value="WD_REPEATS_2"/>
    <property type="match status" value="2"/>
</dbReference>
<dbReference type="InterPro" id="IPR001680">
    <property type="entry name" value="WD40_rpt"/>
</dbReference>
<feature type="compositionally biased region" description="Low complexity" evidence="11">
    <location>
        <begin position="794"/>
        <end position="803"/>
    </location>
</feature>
<dbReference type="GO" id="GO:0005524">
    <property type="term" value="F:ATP binding"/>
    <property type="evidence" value="ECO:0007669"/>
    <property type="project" value="UniProtKB-KW"/>
</dbReference>
<dbReference type="PROSITE" id="PS00108">
    <property type="entry name" value="PROTEIN_KINASE_ST"/>
    <property type="match status" value="1"/>
</dbReference>
<feature type="repeat" description="WD" evidence="10">
    <location>
        <begin position="993"/>
        <end position="1025"/>
    </location>
</feature>
<dbReference type="GO" id="GO:0016236">
    <property type="term" value="P:macroautophagy"/>
    <property type="evidence" value="ECO:0007669"/>
    <property type="project" value="InterPro"/>
</dbReference>
<dbReference type="InterPro" id="IPR011989">
    <property type="entry name" value="ARM-like"/>
</dbReference>
<evidence type="ECO:0000256" key="2">
    <source>
        <dbReference type="ARBA" id="ARBA00012513"/>
    </source>
</evidence>
<keyword evidence="9" id="KW-0067">ATP-binding</keyword>
<dbReference type="InterPro" id="IPR036322">
    <property type="entry name" value="WD40_repeat_dom_sf"/>
</dbReference>
<evidence type="ECO:0000256" key="3">
    <source>
        <dbReference type="ARBA" id="ARBA00022527"/>
    </source>
</evidence>
<dbReference type="PANTHER" id="PTHR17583:SF0">
    <property type="entry name" value="PHOSPHOINOSITIDE 3-KINASE REGULATORY SUBUNIT 4"/>
    <property type="match status" value="1"/>
</dbReference>
<sequence length="1358" mass="152685">MGNQLTGIAPSQIQPVEQYLNDIAEYEFETSLGSTRFFKVARTNTKEGLAVVKVFVIHDPSLPLAEHRTKLEDIRLQLHGTSNCLPFQKDVQSDKAALLFRQYIKDSLYDRISTRPFLNSVEKKWLAFQLLCALNQCHKLKVCHGDIKAENVMVTGWNWLLLTDFASYKPTYLPEDNPSDFSYFFDTSRRRTCYIAPERFVEGGLKNLESGGQTGNLDLASTSEVKAGELTPAMDIFSTGCVITELFTEGTAPFDLSQLLSYRHGEYSPWKVLEKIEDTSIRDMVRHMIKKNPAHRMSAEEYLIQQRGKAFPEYFYTFLKLYVQRFATVPILPPDDRINRLKRDYDLIVKSLGLDENNPDQNTGLVLIICLLASSARKLHFCSSKLIALELLLKFSKFLTPDVTLDRIIPYMLFFTNDRSARVRAETIRAITQCLVGIKSVPRSDANVFPEYIFPNLTHLTQDTATMVRATYAENIAQLAETALGVLEMMQLKELEESIEDENVDSEGALFQASYDMELLSLQETIQQKVVMLLSDSDNVVKQALLENGITRLCVFFGRQRANDVLLSHMITFLNDKTDWHLRGSFFGNIVGVAAYVGWQSSSILKPLLEQGLSDPEEYVVHKSLGALKSLTELGLIQKTMLQEFLHDIVPFLAHPGIWIRQGAVGFISALSKTFNIADNHCKLLPSLQPFLNQPILQVDKEMYLLNALSEPVPRPVFDYVLRSNTLERLFDMLQKRQYMRRHGHKLSYPELDETMSLIFRKLISFGMTEAHEDKIFAMKEYILKLHRARAGTSENSSSNDSSDGFKSGRLSIVGMGRSITRRHADLLKPKENKGDNPATPPRRKKKIPAVEPSVAMNAEWKSMFGSNDSAMSPSSSPKLKSSMKYETQDKRSVLTASGISQSSSSSSGSFVTMSPGQVTLSDSSKSTMSQNPEKSAYTRYHPCKLDLRNLVHKRRDQYSADVLTKDLLENIAWESRPPPSNWKPKGLLVAHMHEHRAAINRIQVSHDHLYFATGSNDGNVKIWECEKLEGKSVANRSKQTLNKQGGHIKSLVFCEGSLSLASASDNGTIYVYRIETGKANLIHDIAVSKEDFGQVVDITHFDTGAQSVLAYATVNGYLIGWDLRCNEEVWRLKNDPKTGLISSFAVHHSQCWLAVGTSSGTHVCWDLRFQLPITSITHPTGARVRKLIVHPKEQSWIISATQGNNEVSMWDVETGARQKALWASTAPPLSQNQTSSHSIYGMHMAVTDNNVFMLTGGSDMRARFWDITYPANSFILASAAGDNQHTGASYRSRLIDGTEVIQETYTKKQVSNDDIPRRGPEAPSQGHHDIISDINLCQTSQCLVITASRDGVVKVWK</sequence>